<dbReference type="InterPro" id="IPR050383">
    <property type="entry name" value="GlyoxalaseI/FosfomycinResist"/>
</dbReference>
<dbReference type="SUPFAM" id="SSF54593">
    <property type="entry name" value="Glyoxalase/Bleomycin resistance protein/Dihydroxybiphenyl dioxygenase"/>
    <property type="match status" value="1"/>
</dbReference>
<dbReference type="RefSeq" id="WP_085933218.1">
    <property type="nucleotide sequence ID" value="NZ_FUWJ01000001.1"/>
</dbReference>
<dbReference type="PROSITE" id="PS51819">
    <property type="entry name" value="VOC"/>
    <property type="match status" value="1"/>
</dbReference>
<dbReference type="InterPro" id="IPR037523">
    <property type="entry name" value="VOC_core"/>
</dbReference>
<evidence type="ECO:0000259" key="1">
    <source>
        <dbReference type="PROSITE" id="PS51819"/>
    </source>
</evidence>
<dbReference type="PANTHER" id="PTHR21366">
    <property type="entry name" value="GLYOXALASE FAMILY PROTEIN"/>
    <property type="match status" value="1"/>
</dbReference>
<dbReference type="AlphaFoldDB" id="A0A1T4LLI6"/>
<dbReference type="Pfam" id="PF00903">
    <property type="entry name" value="Glyoxalase"/>
    <property type="match status" value="1"/>
</dbReference>
<keyword evidence="2" id="KW-0560">Oxidoreductase</keyword>
<accession>A0A1T4LLI6</accession>
<evidence type="ECO:0000313" key="3">
    <source>
        <dbReference type="Proteomes" id="UP000190092"/>
    </source>
</evidence>
<keyword evidence="2" id="KW-0223">Dioxygenase</keyword>
<dbReference type="OrthoDB" id="9812656at2"/>
<gene>
    <name evidence="2" type="ORF">SAMN02745126_01606</name>
</gene>
<organism evidence="2 3">
    <name type="scientific">Enhydrobacter aerosaccus</name>
    <dbReference type="NCBI Taxonomy" id="225324"/>
    <lineage>
        <taxon>Bacteria</taxon>
        <taxon>Pseudomonadati</taxon>
        <taxon>Pseudomonadota</taxon>
        <taxon>Alphaproteobacteria</taxon>
        <taxon>Hyphomicrobiales</taxon>
        <taxon>Enhydrobacter</taxon>
    </lineage>
</organism>
<protein>
    <submittedName>
        <fullName evidence="2">Catechol 2,3-dioxygenase</fullName>
    </submittedName>
</protein>
<dbReference type="EMBL" id="FUWJ01000001">
    <property type="protein sequence ID" value="SJZ55583.1"/>
    <property type="molecule type" value="Genomic_DNA"/>
</dbReference>
<evidence type="ECO:0000313" key="2">
    <source>
        <dbReference type="EMBL" id="SJZ55583.1"/>
    </source>
</evidence>
<dbReference type="Gene3D" id="3.10.180.10">
    <property type="entry name" value="2,3-Dihydroxybiphenyl 1,2-Dioxygenase, domain 1"/>
    <property type="match status" value="1"/>
</dbReference>
<sequence>MSIAVERIDHIVINCRDVEATAAWYERVLGMAREVFGPERRVALKFGQQKFNVRQTGTANWWTAENDVPGSLDLCFVTRQSPQEVIGHLRTCGVEVAQGPVTKTGALGPMTSVYCRDPDGNLIEISTYA</sequence>
<dbReference type="InterPro" id="IPR004360">
    <property type="entry name" value="Glyas_Fos-R_dOase_dom"/>
</dbReference>
<reference evidence="3" key="1">
    <citation type="submission" date="2017-02" db="EMBL/GenBank/DDBJ databases">
        <authorList>
            <person name="Varghese N."/>
            <person name="Submissions S."/>
        </authorList>
    </citation>
    <scope>NUCLEOTIDE SEQUENCE [LARGE SCALE GENOMIC DNA]</scope>
    <source>
        <strain evidence="3">ATCC 27094</strain>
    </source>
</reference>
<dbReference type="InterPro" id="IPR029068">
    <property type="entry name" value="Glyas_Bleomycin-R_OHBP_Dase"/>
</dbReference>
<feature type="domain" description="VOC" evidence="1">
    <location>
        <begin position="7"/>
        <end position="128"/>
    </location>
</feature>
<dbReference type="GO" id="GO:0051213">
    <property type="term" value="F:dioxygenase activity"/>
    <property type="evidence" value="ECO:0007669"/>
    <property type="project" value="UniProtKB-KW"/>
</dbReference>
<keyword evidence="3" id="KW-1185">Reference proteome</keyword>
<dbReference type="CDD" id="cd07253">
    <property type="entry name" value="GLOD5"/>
    <property type="match status" value="1"/>
</dbReference>
<dbReference type="Proteomes" id="UP000190092">
    <property type="component" value="Unassembled WGS sequence"/>
</dbReference>
<dbReference type="STRING" id="225324.SAMN02745126_01606"/>
<name>A0A1T4LLI6_9HYPH</name>
<dbReference type="PANTHER" id="PTHR21366:SF14">
    <property type="entry name" value="GLYOXALASE DOMAIN-CONTAINING PROTEIN 5"/>
    <property type="match status" value="1"/>
</dbReference>
<proteinExistence type="predicted"/>